<sequence>MVLKLYVVSDGPPSLSVRQALALLEVPCQQVDVDFGAGDHMTDEYALMNPQKEIPVLDDDGFFLSESNAILQYICDKYSPGTPLYPQDPKIRAVVNHRLCFNLSTYYANISAYTMAPIFFDYERTPLGLKKVHIALDVFNTYLSRAGTTHAAADHLTIADFPLINSTMTLEAIDFDFSKYEKVSTWYEDFKKDYPELWKISADAMKEIKHFAANPPDLTHMDHPIHPIRKVKNRRATVSSSPAGVLETYLTRNGTTDVAADHLTIADFPLINSTMTLETVDFDFSKYKKVTAWYEGFKNNYPELWKISEDDMKFTQAYIANSHKSL</sequence>
<dbReference type="EMBL" id="CM046113">
    <property type="protein sequence ID" value="KAI8421052.1"/>
    <property type="molecule type" value="Genomic_DNA"/>
</dbReference>
<organism evidence="1 2">
    <name type="scientific">Choristoneura fumiferana</name>
    <name type="common">Spruce budworm moth</name>
    <name type="synonym">Archips fumiferana</name>
    <dbReference type="NCBI Taxonomy" id="7141"/>
    <lineage>
        <taxon>Eukaryota</taxon>
        <taxon>Metazoa</taxon>
        <taxon>Ecdysozoa</taxon>
        <taxon>Arthropoda</taxon>
        <taxon>Hexapoda</taxon>
        <taxon>Insecta</taxon>
        <taxon>Pterygota</taxon>
        <taxon>Neoptera</taxon>
        <taxon>Endopterygota</taxon>
        <taxon>Lepidoptera</taxon>
        <taxon>Glossata</taxon>
        <taxon>Ditrysia</taxon>
        <taxon>Tortricoidea</taxon>
        <taxon>Tortricidae</taxon>
        <taxon>Tortricinae</taxon>
        <taxon>Choristoneura</taxon>
    </lineage>
</organism>
<evidence type="ECO:0000313" key="1">
    <source>
        <dbReference type="EMBL" id="KAI8421052.1"/>
    </source>
</evidence>
<evidence type="ECO:0000313" key="2">
    <source>
        <dbReference type="Proteomes" id="UP001064048"/>
    </source>
</evidence>
<gene>
    <name evidence="1" type="ORF">MSG28_008178</name>
</gene>
<protein>
    <submittedName>
        <fullName evidence="1">Uncharacterized protein</fullName>
    </submittedName>
</protein>
<keyword evidence="2" id="KW-1185">Reference proteome</keyword>
<comment type="caution">
    <text evidence="1">The sequence shown here is derived from an EMBL/GenBank/DDBJ whole genome shotgun (WGS) entry which is preliminary data.</text>
</comment>
<reference evidence="1 2" key="1">
    <citation type="journal article" date="2022" name="Genome Biol. Evol.">
        <title>The Spruce Budworm Genome: Reconstructing the Evolutionary History of Antifreeze Proteins.</title>
        <authorList>
            <person name="Beliveau C."/>
            <person name="Gagne P."/>
            <person name="Picq S."/>
            <person name="Vernygora O."/>
            <person name="Keeling C.I."/>
            <person name="Pinkney K."/>
            <person name="Doucet D."/>
            <person name="Wen F."/>
            <person name="Johnston J.S."/>
            <person name="Maaroufi H."/>
            <person name="Boyle B."/>
            <person name="Laroche J."/>
            <person name="Dewar K."/>
            <person name="Juretic N."/>
            <person name="Blackburn G."/>
            <person name="Nisole A."/>
            <person name="Brunet B."/>
            <person name="Brandao M."/>
            <person name="Lumley L."/>
            <person name="Duan J."/>
            <person name="Quan G."/>
            <person name="Lucarotti C.J."/>
            <person name="Roe A.D."/>
            <person name="Sperling F.A.H."/>
            <person name="Levesque R.C."/>
            <person name="Cusson M."/>
        </authorList>
    </citation>
    <scope>NUCLEOTIDE SEQUENCE [LARGE SCALE GENOMIC DNA]</scope>
    <source>
        <strain evidence="1">Glfc:IPQL:Cfum</strain>
    </source>
</reference>
<name>A0ACC0JAA8_CHOFU</name>
<proteinExistence type="predicted"/>
<dbReference type="Proteomes" id="UP001064048">
    <property type="component" value="Chromosome 13"/>
</dbReference>
<accession>A0ACC0JAA8</accession>